<protein>
    <submittedName>
        <fullName evidence="2">Uncharacterized protein</fullName>
    </submittedName>
</protein>
<proteinExistence type="predicted"/>
<name>A0A498R8K5_9FIRM</name>
<feature type="transmembrane region" description="Helical" evidence="1">
    <location>
        <begin position="41"/>
        <end position="62"/>
    </location>
</feature>
<keyword evidence="1" id="KW-0472">Membrane</keyword>
<dbReference type="EMBL" id="UPPP01000082">
    <property type="protein sequence ID" value="VBB07844.1"/>
    <property type="molecule type" value="Genomic_DNA"/>
</dbReference>
<feature type="transmembrane region" description="Helical" evidence="1">
    <location>
        <begin position="68"/>
        <end position="87"/>
    </location>
</feature>
<keyword evidence="1" id="KW-0812">Transmembrane</keyword>
<keyword evidence="1" id="KW-1133">Transmembrane helix</keyword>
<evidence type="ECO:0000256" key="1">
    <source>
        <dbReference type="SAM" id="Phobius"/>
    </source>
</evidence>
<keyword evidence="3" id="KW-1185">Reference proteome</keyword>
<organism evidence="2 3">
    <name type="scientific">Lucifera butyrica</name>
    <dbReference type="NCBI Taxonomy" id="1351585"/>
    <lineage>
        <taxon>Bacteria</taxon>
        <taxon>Bacillati</taxon>
        <taxon>Bacillota</taxon>
        <taxon>Negativicutes</taxon>
        <taxon>Veillonellales</taxon>
        <taxon>Veillonellaceae</taxon>
        <taxon>Lucifera</taxon>
    </lineage>
</organism>
<accession>A0A498R8K5</accession>
<feature type="transmembrane region" description="Helical" evidence="1">
    <location>
        <begin position="6"/>
        <end position="29"/>
    </location>
</feature>
<evidence type="ECO:0000313" key="2">
    <source>
        <dbReference type="EMBL" id="VBB07844.1"/>
    </source>
</evidence>
<dbReference type="Proteomes" id="UP000277811">
    <property type="component" value="Unassembled WGS sequence"/>
</dbReference>
<evidence type="ECO:0000313" key="3">
    <source>
        <dbReference type="Proteomes" id="UP000277811"/>
    </source>
</evidence>
<reference evidence="2 3" key="1">
    <citation type="submission" date="2018-06" db="EMBL/GenBank/DDBJ databases">
        <authorList>
            <person name="Strepis N."/>
        </authorList>
    </citation>
    <scope>NUCLEOTIDE SEQUENCE [LARGE SCALE GENOMIC DNA]</scope>
    <source>
        <strain evidence="2">LUCI</strain>
    </source>
</reference>
<dbReference type="RefSeq" id="WP_122628768.1">
    <property type="nucleotide sequence ID" value="NZ_UPPP01000082.1"/>
</dbReference>
<gene>
    <name evidence="2" type="ORF">LUCI_3109</name>
</gene>
<dbReference type="AlphaFoldDB" id="A0A498R8K5"/>
<sequence>MDWLNALIWPTAYLLLAGAVILFVWAMLLRNKNKKNTAWKEVLTVAVFCLLSSGVMLLVHFAGFQLSFTTRLGLVSVILVLYAYYSYRRQQK</sequence>